<evidence type="ECO:0000256" key="3">
    <source>
        <dbReference type="ARBA" id="ARBA00023163"/>
    </source>
</evidence>
<dbReference type="InterPro" id="IPR008920">
    <property type="entry name" value="TF_FadR/GntR_C"/>
</dbReference>
<organism evidence="5 6">
    <name type="scientific">Variovorax boronicumulans</name>
    <dbReference type="NCBI Taxonomy" id="436515"/>
    <lineage>
        <taxon>Bacteria</taxon>
        <taxon>Pseudomonadati</taxon>
        <taxon>Pseudomonadota</taxon>
        <taxon>Betaproteobacteria</taxon>
        <taxon>Burkholderiales</taxon>
        <taxon>Comamonadaceae</taxon>
        <taxon>Variovorax</taxon>
    </lineage>
</organism>
<dbReference type="InterPro" id="IPR036388">
    <property type="entry name" value="WH-like_DNA-bd_sf"/>
</dbReference>
<dbReference type="Gene3D" id="1.10.10.10">
    <property type="entry name" value="Winged helix-like DNA-binding domain superfamily/Winged helix DNA-binding domain"/>
    <property type="match status" value="1"/>
</dbReference>
<feature type="domain" description="HTH gntR-type" evidence="4">
    <location>
        <begin position="1"/>
        <end position="68"/>
    </location>
</feature>
<dbReference type="Proteomes" id="UP000217154">
    <property type="component" value="Chromosome"/>
</dbReference>
<dbReference type="CDD" id="cd07377">
    <property type="entry name" value="WHTH_GntR"/>
    <property type="match status" value="1"/>
</dbReference>
<dbReference type="InterPro" id="IPR011711">
    <property type="entry name" value="GntR_C"/>
</dbReference>
<gene>
    <name evidence="5" type="ORF">CKY39_22125</name>
</gene>
<dbReference type="Gene3D" id="1.20.120.530">
    <property type="entry name" value="GntR ligand-binding domain-like"/>
    <property type="match status" value="1"/>
</dbReference>
<dbReference type="AlphaFoldDB" id="A0A250DMY3"/>
<dbReference type="PROSITE" id="PS50949">
    <property type="entry name" value="HTH_GNTR"/>
    <property type="match status" value="1"/>
</dbReference>
<dbReference type="SMART" id="SM00345">
    <property type="entry name" value="HTH_GNTR"/>
    <property type="match status" value="1"/>
</dbReference>
<evidence type="ECO:0000259" key="4">
    <source>
        <dbReference type="PROSITE" id="PS50949"/>
    </source>
</evidence>
<dbReference type="SUPFAM" id="SSF48008">
    <property type="entry name" value="GntR ligand-binding domain-like"/>
    <property type="match status" value="1"/>
</dbReference>
<sequence length="219" mass="24734">MKTAERIRLAVEESIRDGTLLPGDTVDEQALMTAYEVSRTPVREALLQLQAQGLVESLPRGGMVVAKMDMTQLLAMWELLAELEGLCVRLACERMTPEERLDLAKSHERAAAAVKKEDVKAWQEHNRRFHEALYQGARNPYLRQEILRMRSQTGAYRRHAFAAFGRLKSSWEQHSKLLDAIQRRDAKAAAELMVEHMSPGQGSTNFASFMAALPKELMG</sequence>
<dbReference type="SUPFAM" id="SSF46785">
    <property type="entry name" value="Winged helix' DNA-binding domain"/>
    <property type="match status" value="1"/>
</dbReference>
<evidence type="ECO:0000313" key="5">
    <source>
        <dbReference type="EMBL" id="ATA55622.1"/>
    </source>
</evidence>
<keyword evidence="1" id="KW-0805">Transcription regulation</keyword>
<dbReference type="EMBL" id="CP023284">
    <property type="protein sequence ID" value="ATA55622.1"/>
    <property type="molecule type" value="Genomic_DNA"/>
</dbReference>
<protein>
    <submittedName>
        <fullName evidence="5">GntR family transcriptional regulator</fullName>
    </submittedName>
</protein>
<keyword evidence="3" id="KW-0804">Transcription</keyword>
<keyword evidence="2" id="KW-0238">DNA-binding</keyword>
<dbReference type="GO" id="GO:0003677">
    <property type="term" value="F:DNA binding"/>
    <property type="evidence" value="ECO:0007669"/>
    <property type="project" value="UniProtKB-KW"/>
</dbReference>
<dbReference type="SMART" id="SM00895">
    <property type="entry name" value="FCD"/>
    <property type="match status" value="1"/>
</dbReference>
<reference evidence="5 6" key="1">
    <citation type="submission" date="2017-09" db="EMBL/GenBank/DDBJ databases">
        <title>The diverse metabolic capabilities of V. boronicumulans make it an excellent choice for continued studies on novel biodegradation.</title>
        <authorList>
            <person name="Sun S."/>
        </authorList>
    </citation>
    <scope>NUCLEOTIDE SEQUENCE [LARGE SCALE GENOMIC DNA]</scope>
    <source>
        <strain evidence="5 6">J1</strain>
    </source>
</reference>
<dbReference type="PRINTS" id="PR00035">
    <property type="entry name" value="HTHGNTR"/>
</dbReference>
<accession>A0A250DMY3</accession>
<dbReference type="PANTHER" id="PTHR43537:SF49">
    <property type="entry name" value="TRANSCRIPTIONAL REGULATORY PROTEIN"/>
    <property type="match status" value="1"/>
</dbReference>
<dbReference type="InterPro" id="IPR000524">
    <property type="entry name" value="Tscrpt_reg_HTH_GntR"/>
</dbReference>
<evidence type="ECO:0000256" key="1">
    <source>
        <dbReference type="ARBA" id="ARBA00023015"/>
    </source>
</evidence>
<dbReference type="KEGG" id="vbo:CKY39_22125"/>
<dbReference type="PANTHER" id="PTHR43537">
    <property type="entry name" value="TRANSCRIPTIONAL REGULATOR, GNTR FAMILY"/>
    <property type="match status" value="1"/>
</dbReference>
<proteinExistence type="predicted"/>
<evidence type="ECO:0000313" key="6">
    <source>
        <dbReference type="Proteomes" id="UP000217154"/>
    </source>
</evidence>
<evidence type="ECO:0000256" key="2">
    <source>
        <dbReference type="ARBA" id="ARBA00023125"/>
    </source>
</evidence>
<dbReference type="Pfam" id="PF00392">
    <property type="entry name" value="GntR"/>
    <property type="match status" value="1"/>
</dbReference>
<dbReference type="InterPro" id="IPR036390">
    <property type="entry name" value="WH_DNA-bd_sf"/>
</dbReference>
<dbReference type="GO" id="GO:0003700">
    <property type="term" value="F:DNA-binding transcription factor activity"/>
    <property type="evidence" value="ECO:0007669"/>
    <property type="project" value="InterPro"/>
</dbReference>
<dbReference type="RefSeq" id="WP_095745971.1">
    <property type="nucleotide sequence ID" value="NZ_CP023284.1"/>
</dbReference>
<name>A0A250DMY3_9BURK</name>
<dbReference type="Pfam" id="PF07729">
    <property type="entry name" value="FCD"/>
    <property type="match status" value="1"/>
</dbReference>